<dbReference type="RefSeq" id="XP_051358381.1">
    <property type="nucleotide sequence ID" value="XM_051510749.1"/>
</dbReference>
<dbReference type="GO" id="GO:0044550">
    <property type="term" value="P:secondary metabolite biosynthetic process"/>
    <property type="evidence" value="ECO:0007669"/>
    <property type="project" value="TreeGrafter"/>
</dbReference>
<feature type="domain" description="Ketosynthase family 3 (KS3)" evidence="4">
    <location>
        <begin position="4"/>
        <end position="375"/>
    </location>
</feature>
<keyword evidence="1" id="KW-0596">Phosphopantetheine</keyword>
<dbReference type="PANTHER" id="PTHR43775">
    <property type="entry name" value="FATTY ACID SYNTHASE"/>
    <property type="match status" value="1"/>
</dbReference>
<dbReference type="GO" id="GO:0004312">
    <property type="term" value="F:fatty acid synthase activity"/>
    <property type="evidence" value="ECO:0007669"/>
    <property type="project" value="TreeGrafter"/>
</dbReference>
<dbReference type="AlphaFoldDB" id="A0A9P9XU00"/>
<evidence type="ECO:0000313" key="5">
    <source>
        <dbReference type="EMBL" id="KAI6777525.1"/>
    </source>
</evidence>
<evidence type="ECO:0000256" key="2">
    <source>
        <dbReference type="ARBA" id="ARBA00022553"/>
    </source>
</evidence>
<dbReference type="OrthoDB" id="329835at2759"/>
<dbReference type="Pfam" id="PF00109">
    <property type="entry name" value="ketoacyl-synt"/>
    <property type="match status" value="1"/>
</dbReference>
<dbReference type="PANTHER" id="PTHR43775:SF20">
    <property type="entry name" value="HYBRID PKS-NRPS SYNTHETASE APDA"/>
    <property type="match status" value="1"/>
</dbReference>
<feature type="non-terminal residue" evidence="5">
    <location>
        <position position="1"/>
    </location>
</feature>
<dbReference type="GeneID" id="75829832"/>
<dbReference type="InterPro" id="IPR050091">
    <property type="entry name" value="PKS_NRPS_Biosynth_Enz"/>
</dbReference>
<dbReference type="SMART" id="SM00825">
    <property type="entry name" value="PKS_KS"/>
    <property type="match status" value="1"/>
</dbReference>
<reference evidence="5" key="1">
    <citation type="journal article" date="2021" name="J Fungi (Basel)">
        <title>Genomic and Metabolomic Analyses of the Marine Fungus Emericellopsis cladophorae: Insights into Saltwater Adaptability Mechanisms and Its Biosynthetic Potential.</title>
        <authorList>
            <person name="Goncalves M.F.M."/>
            <person name="Hilario S."/>
            <person name="Van de Peer Y."/>
            <person name="Esteves A.C."/>
            <person name="Alves A."/>
        </authorList>
    </citation>
    <scope>NUCLEOTIDE SEQUENCE</scope>
    <source>
        <strain evidence="5">MUM 19.33</strain>
    </source>
</reference>
<sequence>NAPREPIAIVGSSCRFAGDATSPSKLWELLKEPRDVQSRIPDTRFCAEGFYHQSHAHHRHCNMKHAYLLNQDPAAFDAEFFGISAIESKAIDPQQRMLLEIVYEALEDAGMDMEALRGSDTAVFAGLMCAEYEAILLRDLDNVPTYYASGTSRAILSNRISYLFDWHGASITVDTACSSSLVAVHQAVQALRSGESRIAVACGANLILGSEPFIVESKVKILSPDGRSRMWDKEANDYARGDGIAALVLKPFSQAIQDGDAIHCLVRETGVCQDGATAGITMPSATAQRAPIHNTFRRAGLDPHAAADCPQYFEAHRTGTPAGDPIEAEAIRTAFFSEGSALADGHPLYVGSIKTVLGHTEGTAGIAGILKAAWA</sequence>
<dbReference type="InterPro" id="IPR014030">
    <property type="entry name" value="Ketoacyl_synth_N"/>
</dbReference>
<dbReference type="SUPFAM" id="SSF53901">
    <property type="entry name" value="Thiolase-like"/>
    <property type="match status" value="1"/>
</dbReference>
<evidence type="ECO:0000259" key="4">
    <source>
        <dbReference type="PROSITE" id="PS52004"/>
    </source>
</evidence>
<dbReference type="InterPro" id="IPR016039">
    <property type="entry name" value="Thiolase-like"/>
</dbReference>
<dbReference type="CDD" id="cd00833">
    <property type="entry name" value="PKS"/>
    <property type="match status" value="1"/>
</dbReference>
<dbReference type="Gene3D" id="3.40.47.10">
    <property type="match status" value="1"/>
</dbReference>
<dbReference type="GO" id="GO:0006633">
    <property type="term" value="P:fatty acid biosynthetic process"/>
    <property type="evidence" value="ECO:0007669"/>
    <property type="project" value="TreeGrafter"/>
</dbReference>
<dbReference type="InterPro" id="IPR020841">
    <property type="entry name" value="PKS_Beta-ketoAc_synthase_dom"/>
</dbReference>
<protein>
    <submittedName>
        <fullName evidence="5">Polyketide synthase</fullName>
    </submittedName>
</protein>
<organism evidence="5 6">
    <name type="scientific">Emericellopsis cladophorae</name>
    <dbReference type="NCBI Taxonomy" id="2686198"/>
    <lineage>
        <taxon>Eukaryota</taxon>
        <taxon>Fungi</taxon>
        <taxon>Dikarya</taxon>
        <taxon>Ascomycota</taxon>
        <taxon>Pezizomycotina</taxon>
        <taxon>Sordariomycetes</taxon>
        <taxon>Hypocreomycetidae</taxon>
        <taxon>Hypocreales</taxon>
        <taxon>Bionectriaceae</taxon>
        <taxon>Emericellopsis</taxon>
    </lineage>
</organism>
<dbReference type="Proteomes" id="UP001055219">
    <property type="component" value="Unassembled WGS sequence"/>
</dbReference>
<evidence type="ECO:0000256" key="1">
    <source>
        <dbReference type="ARBA" id="ARBA00022450"/>
    </source>
</evidence>
<dbReference type="InterPro" id="IPR014031">
    <property type="entry name" value="Ketoacyl_synth_C"/>
</dbReference>
<keyword evidence="2" id="KW-0597">Phosphoprotein</keyword>
<keyword evidence="6" id="KW-1185">Reference proteome</keyword>
<keyword evidence="3" id="KW-0808">Transferase</keyword>
<reference evidence="5" key="2">
    <citation type="submission" date="2022-07" db="EMBL/GenBank/DDBJ databases">
        <authorList>
            <person name="Goncalves M.F.M."/>
            <person name="Hilario S."/>
            <person name="Van De Peer Y."/>
            <person name="Esteves A.C."/>
            <person name="Alves A."/>
        </authorList>
    </citation>
    <scope>NUCLEOTIDE SEQUENCE</scope>
    <source>
        <strain evidence="5">MUM 19.33</strain>
    </source>
</reference>
<dbReference type="EMBL" id="JAGIXG020000250">
    <property type="protein sequence ID" value="KAI6777525.1"/>
    <property type="molecule type" value="Genomic_DNA"/>
</dbReference>
<name>A0A9P9XU00_9HYPO</name>
<proteinExistence type="predicted"/>
<dbReference type="Pfam" id="PF02801">
    <property type="entry name" value="Ketoacyl-synt_C"/>
    <property type="match status" value="1"/>
</dbReference>
<evidence type="ECO:0000313" key="6">
    <source>
        <dbReference type="Proteomes" id="UP001055219"/>
    </source>
</evidence>
<comment type="caution">
    <text evidence="5">The sequence shown here is derived from an EMBL/GenBank/DDBJ whole genome shotgun (WGS) entry which is preliminary data.</text>
</comment>
<gene>
    <name evidence="5" type="ORF">J7T54_003331</name>
</gene>
<accession>A0A9P9XU00</accession>
<evidence type="ECO:0000256" key="3">
    <source>
        <dbReference type="ARBA" id="ARBA00022679"/>
    </source>
</evidence>
<feature type="non-terminal residue" evidence="5">
    <location>
        <position position="375"/>
    </location>
</feature>
<dbReference type="PROSITE" id="PS52004">
    <property type="entry name" value="KS3_2"/>
    <property type="match status" value="1"/>
</dbReference>